<name>A0A7W9DRJ9_9ACTN</name>
<dbReference type="EMBL" id="JACHBR010000001">
    <property type="protein sequence ID" value="MBB5627460.1"/>
    <property type="molecule type" value="Genomic_DNA"/>
</dbReference>
<comment type="caution">
    <text evidence="1">The sequence shown here is derived from an EMBL/GenBank/DDBJ whole genome shotgun (WGS) entry which is preliminary data.</text>
</comment>
<gene>
    <name evidence="1" type="ORF">BJ981_003159</name>
</gene>
<accession>A0A7W9DRJ9</accession>
<organism evidence="1 2">
    <name type="scientific">Sphaerisporangium krabiense</name>
    <dbReference type="NCBI Taxonomy" id="763782"/>
    <lineage>
        <taxon>Bacteria</taxon>
        <taxon>Bacillati</taxon>
        <taxon>Actinomycetota</taxon>
        <taxon>Actinomycetes</taxon>
        <taxon>Streptosporangiales</taxon>
        <taxon>Streptosporangiaceae</taxon>
        <taxon>Sphaerisporangium</taxon>
    </lineage>
</organism>
<dbReference type="RefSeq" id="WP_184612113.1">
    <property type="nucleotide sequence ID" value="NZ_BOOS01000036.1"/>
</dbReference>
<proteinExistence type="predicted"/>
<evidence type="ECO:0000313" key="1">
    <source>
        <dbReference type="EMBL" id="MBB5627460.1"/>
    </source>
</evidence>
<reference evidence="1 2" key="1">
    <citation type="submission" date="2020-08" db="EMBL/GenBank/DDBJ databases">
        <title>Sequencing the genomes of 1000 actinobacteria strains.</title>
        <authorList>
            <person name="Klenk H.-P."/>
        </authorList>
    </citation>
    <scope>NUCLEOTIDE SEQUENCE [LARGE SCALE GENOMIC DNA]</scope>
    <source>
        <strain evidence="1 2">DSM 45790</strain>
    </source>
</reference>
<dbReference type="AlphaFoldDB" id="A0A7W9DRJ9"/>
<dbReference type="Proteomes" id="UP000588112">
    <property type="component" value="Unassembled WGS sequence"/>
</dbReference>
<keyword evidence="2" id="KW-1185">Reference proteome</keyword>
<protein>
    <submittedName>
        <fullName evidence="1">Zona occludens toxin (Predicted ATPase)</fullName>
    </submittedName>
</protein>
<sequence length="110" mass="12064">MGKFLAVLNGAADNADKAKFTEQQQNEFMNAWAVWAQKNEHALIDPGAPLFRKKLVTAQGVEDFTDSKTGYAIVEAETHEDAARLFSDHPHIALMPGNSIEVLECPPIPS</sequence>
<evidence type="ECO:0000313" key="2">
    <source>
        <dbReference type="Proteomes" id="UP000588112"/>
    </source>
</evidence>